<dbReference type="InterPro" id="IPR000182">
    <property type="entry name" value="GNAT_dom"/>
</dbReference>
<keyword evidence="3" id="KW-1185">Reference proteome</keyword>
<feature type="domain" description="N-acetyltransferase" evidence="1">
    <location>
        <begin position="3"/>
        <end position="157"/>
    </location>
</feature>
<dbReference type="Gene3D" id="3.40.630.30">
    <property type="match status" value="1"/>
</dbReference>
<dbReference type="PANTHER" id="PTHR43617:SF2">
    <property type="entry name" value="UPF0039 PROTEIN SLL0451"/>
    <property type="match status" value="1"/>
</dbReference>
<dbReference type="InterPro" id="IPR050276">
    <property type="entry name" value="MshD_Acetyltransferase"/>
</dbReference>
<organism evidence="2 3">
    <name type="scientific">Sphingobacterium hotanense</name>
    <dbReference type="NCBI Taxonomy" id="649196"/>
    <lineage>
        <taxon>Bacteria</taxon>
        <taxon>Pseudomonadati</taxon>
        <taxon>Bacteroidota</taxon>
        <taxon>Sphingobacteriia</taxon>
        <taxon>Sphingobacteriales</taxon>
        <taxon>Sphingobacteriaceae</taxon>
        <taxon>Sphingobacterium</taxon>
    </lineage>
</organism>
<reference evidence="2" key="1">
    <citation type="submission" date="2020-06" db="EMBL/GenBank/DDBJ databases">
        <authorList>
            <person name="Dong N."/>
        </authorList>
    </citation>
    <scope>NUCLEOTIDE SEQUENCE</scope>
    <source>
        <strain evidence="2">R1692</strain>
    </source>
</reference>
<dbReference type="Pfam" id="PF00583">
    <property type="entry name" value="Acetyltransf_1"/>
    <property type="match status" value="1"/>
</dbReference>
<dbReference type="PANTHER" id="PTHR43617">
    <property type="entry name" value="L-AMINO ACID N-ACETYLTRANSFERASE"/>
    <property type="match status" value="1"/>
</dbReference>
<gene>
    <name evidence="2" type="ORF">HX018_17660</name>
</gene>
<dbReference type="EMBL" id="JACAGK010000069">
    <property type="protein sequence ID" value="MDM1050069.1"/>
    <property type="molecule type" value="Genomic_DNA"/>
</dbReference>
<accession>A0ABT7NS35</accession>
<dbReference type="Proteomes" id="UP001170954">
    <property type="component" value="Unassembled WGS sequence"/>
</dbReference>
<dbReference type="PROSITE" id="PS51186">
    <property type="entry name" value="GNAT"/>
    <property type="match status" value="1"/>
</dbReference>
<proteinExistence type="predicted"/>
<reference evidence="2" key="2">
    <citation type="journal article" date="2022" name="Sci. Total Environ.">
        <title>Prevalence, transmission, and molecular epidemiology of tet(X)-positive bacteria among humans, animals, and environmental niches in China: An epidemiological, and genomic-based study.</title>
        <authorList>
            <person name="Dong N."/>
            <person name="Zeng Y."/>
            <person name="Cai C."/>
            <person name="Sun C."/>
            <person name="Lu J."/>
            <person name="Liu C."/>
            <person name="Zhou H."/>
            <person name="Sun Q."/>
            <person name="Shu L."/>
            <person name="Wang H."/>
            <person name="Wang Y."/>
            <person name="Wang S."/>
            <person name="Wu C."/>
            <person name="Chan E.W."/>
            <person name="Chen G."/>
            <person name="Shen Z."/>
            <person name="Chen S."/>
            <person name="Zhang R."/>
        </authorList>
    </citation>
    <scope>NUCLEOTIDE SEQUENCE</scope>
    <source>
        <strain evidence="2">R1692</strain>
    </source>
</reference>
<evidence type="ECO:0000313" key="2">
    <source>
        <dbReference type="EMBL" id="MDM1050069.1"/>
    </source>
</evidence>
<dbReference type="CDD" id="cd04301">
    <property type="entry name" value="NAT_SF"/>
    <property type="match status" value="1"/>
</dbReference>
<name>A0ABT7NS35_9SPHI</name>
<dbReference type="RefSeq" id="WP_286652235.1">
    <property type="nucleotide sequence ID" value="NZ_JACAGK010000069.1"/>
</dbReference>
<sequence length="176" mass="19876">MNVTIRQERPSDYDAIRELVRKSFENAEFTDGDEHHLVDRLRASDAYIPELALVAENEEQLVGFILCTKITIENGENRYESLALARVAVDPRFQNLGIGGKLINGMHELAKKLGFGSIILLGHAEYYPRFGYRPTYTFDIHLPFEVPKENSMAIELSDGTLKGIQGTVRYPEAFGI</sequence>
<protein>
    <submittedName>
        <fullName evidence="2">N-acetyltransferase</fullName>
    </submittedName>
</protein>
<evidence type="ECO:0000313" key="3">
    <source>
        <dbReference type="Proteomes" id="UP001170954"/>
    </source>
</evidence>
<evidence type="ECO:0000259" key="1">
    <source>
        <dbReference type="PROSITE" id="PS51186"/>
    </source>
</evidence>
<comment type="caution">
    <text evidence="2">The sequence shown here is derived from an EMBL/GenBank/DDBJ whole genome shotgun (WGS) entry which is preliminary data.</text>
</comment>
<dbReference type="SUPFAM" id="SSF55729">
    <property type="entry name" value="Acyl-CoA N-acyltransferases (Nat)"/>
    <property type="match status" value="1"/>
</dbReference>
<dbReference type="InterPro" id="IPR016181">
    <property type="entry name" value="Acyl_CoA_acyltransferase"/>
</dbReference>